<dbReference type="EMBL" id="AP024202">
    <property type="protein sequence ID" value="BCN93313.1"/>
    <property type="molecule type" value="Genomic_DNA"/>
</dbReference>
<evidence type="ECO:0008006" key="12">
    <source>
        <dbReference type="Google" id="ProtNLM"/>
    </source>
</evidence>
<evidence type="ECO:0000256" key="6">
    <source>
        <dbReference type="ARBA" id="ARBA00022989"/>
    </source>
</evidence>
<keyword evidence="2" id="KW-1003">Cell membrane</keyword>
<evidence type="ECO:0000313" key="10">
    <source>
        <dbReference type="EMBL" id="BCN93313.1"/>
    </source>
</evidence>
<feature type="transmembrane region" description="Helical" evidence="9">
    <location>
        <begin position="105"/>
        <end position="125"/>
    </location>
</feature>
<evidence type="ECO:0000313" key="11">
    <source>
        <dbReference type="Proteomes" id="UP001054820"/>
    </source>
</evidence>
<keyword evidence="4 9" id="KW-0812">Transmembrane</keyword>
<keyword evidence="5" id="KW-0378">Hydrolase</keyword>
<sequence length="214" mass="25824">MLWFVVRYVLWLVLLFALFFIESISPLYFVQTWQTDLTIYLTHLWIDGFDIPVKMVGNTVYLDHGFNIWILDGCNGLAAYLLFGVAILAYPTVWLSRLIWLLEGYFYLVVINSIRIDFVVYLTMFDADYFYCAHDCIGRLCMVATTLLLFMLFTFRVQLSRQARNQYDRRKGERDRRHAHAHEWREAKEERRHNKEPRRKQQDRREKPPERLKL</sequence>
<feature type="transmembrane region" description="Helical" evidence="9">
    <location>
        <begin position="68"/>
        <end position="93"/>
    </location>
</feature>
<name>A0ABN6CW82_9GAMM</name>
<comment type="subcellular location">
    <subcellularLocation>
        <location evidence="1">Cell membrane</location>
        <topology evidence="1">Multi-pass membrane protein</topology>
    </subcellularLocation>
</comment>
<keyword evidence="11" id="KW-1185">Reference proteome</keyword>
<dbReference type="Proteomes" id="UP001054820">
    <property type="component" value="Chromosome"/>
</dbReference>
<reference evidence="10" key="1">
    <citation type="journal article" date="2022" name="Arch. Microbiol.">
        <title>Thiomicrorhabdus immobilis sp. nov., a mesophilic sulfur-oxidizing bacterium isolated from sediment of a brackish lake in northern Japan.</title>
        <authorList>
            <person name="Kojima H."/>
            <person name="Mochizuki J."/>
            <person name="Kanda M."/>
            <person name="Watanabe T."/>
            <person name="Fukui M."/>
        </authorList>
    </citation>
    <scope>NUCLEOTIDE SEQUENCE</scope>
    <source>
        <strain evidence="10">Am19</strain>
    </source>
</reference>
<evidence type="ECO:0000256" key="9">
    <source>
        <dbReference type="SAM" id="Phobius"/>
    </source>
</evidence>
<feature type="region of interest" description="Disordered" evidence="8">
    <location>
        <begin position="168"/>
        <end position="214"/>
    </location>
</feature>
<dbReference type="NCBIfam" id="TIGR04178">
    <property type="entry name" value="exo_archaeo"/>
    <property type="match status" value="1"/>
</dbReference>
<evidence type="ECO:0000256" key="3">
    <source>
        <dbReference type="ARBA" id="ARBA00022670"/>
    </source>
</evidence>
<keyword evidence="7 9" id="KW-0472">Membrane</keyword>
<evidence type="ECO:0000256" key="2">
    <source>
        <dbReference type="ARBA" id="ARBA00022475"/>
    </source>
</evidence>
<evidence type="ECO:0000256" key="1">
    <source>
        <dbReference type="ARBA" id="ARBA00004651"/>
    </source>
</evidence>
<organism evidence="10 11">
    <name type="scientific">Thiomicrorhabdus immobilis</name>
    <dbReference type="NCBI Taxonomy" id="2791037"/>
    <lineage>
        <taxon>Bacteria</taxon>
        <taxon>Pseudomonadati</taxon>
        <taxon>Pseudomonadota</taxon>
        <taxon>Gammaproteobacteria</taxon>
        <taxon>Thiotrichales</taxon>
        <taxon>Piscirickettsiaceae</taxon>
        <taxon>Thiomicrorhabdus</taxon>
    </lineage>
</organism>
<evidence type="ECO:0000256" key="5">
    <source>
        <dbReference type="ARBA" id="ARBA00022801"/>
    </source>
</evidence>
<feature type="transmembrane region" description="Helical" evidence="9">
    <location>
        <begin position="137"/>
        <end position="155"/>
    </location>
</feature>
<evidence type="ECO:0000256" key="4">
    <source>
        <dbReference type="ARBA" id="ARBA00022692"/>
    </source>
</evidence>
<dbReference type="InterPro" id="IPR026392">
    <property type="entry name" value="Exo/Archaeosortase_dom"/>
</dbReference>
<protein>
    <recommendedName>
        <fullName evidence="12">Exosortase/archaeosortase family protein</fullName>
    </recommendedName>
</protein>
<keyword evidence="3" id="KW-0645">Protease</keyword>
<keyword evidence="6 9" id="KW-1133">Transmembrane helix</keyword>
<accession>A0ABN6CW82</accession>
<dbReference type="RefSeq" id="WP_237264394.1">
    <property type="nucleotide sequence ID" value="NZ_AP024202.1"/>
</dbReference>
<proteinExistence type="predicted"/>
<evidence type="ECO:0000256" key="8">
    <source>
        <dbReference type="SAM" id="MobiDB-lite"/>
    </source>
</evidence>
<evidence type="ECO:0000256" key="7">
    <source>
        <dbReference type="ARBA" id="ARBA00023136"/>
    </source>
</evidence>
<gene>
    <name evidence="10" type="ORF">THMIRHAM_10980</name>
</gene>